<organism evidence="2 3">
    <name type="scientific">Cryptococcus amylolentus CBS 6273</name>
    <dbReference type="NCBI Taxonomy" id="1296118"/>
    <lineage>
        <taxon>Eukaryota</taxon>
        <taxon>Fungi</taxon>
        <taxon>Dikarya</taxon>
        <taxon>Basidiomycota</taxon>
        <taxon>Agaricomycotina</taxon>
        <taxon>Tremellomycetes</taxon>
        <taxon>Tremellales</taxon>
        <taxon>Cryptococcaceae</taxon>
        <taxon>Cryptococcus</taxon>
    </lineage>
</organism>
<dbReference type="Proteomes" id="UP000095149">
    <property type="component" value="Unassembled WGS sequence"/>
</dbReference>
<comment type="caution">
    <text evidence="2">The sequence shown here is derived from an EMBL/GenBank/DDBJ whole genome shotgun (WGS) entry which is preliminary data.</text>
</comment>
<accession>A0A1E3JE78</accession>
<evidence type="ECO:0000256" key="1">
    <source>
        <dbReference type="SAM" id="MobiDB-lite"/>
    </source>
</evidence>
<proteinExistence type="predicted"/>
<protein>
    <submittedName>
        <fullName evidence="2">Uncharacterized protein</fullName>
    </submittedName>
</protein>
<sequence length="287" mass="32262">MQGVCEEDKPPFTYRVHSSVEDYLKDGGKMRGRQDRPSLWNHYHDRLEMEFDSSKYLDKLCEESPGTIKIVFTTNIEQPTRLMETFPSSSSGGDDPGTSNWKVLDPEFSVSCKVMDDCPEAIREDKEALAVYKRSIYRQIESLVHSRKIGSNIEVGDDTTAKDFYEDTRKYEQDLCLCGADVASNATSLFSASEQVDTTDAASGDAMPAEDEVSEATRKVVDGHLVKAAWVSPTMYRLSYSKKISEYESSIAEGLAKMRGTVVSRRAPNNDNEEAQSKEDTWGTWLH</sequence>
<evidence type="ECO:0000313" key="3">
    <source>
        <dbReference type="Proteomes" id="UP000095149"/>
    </source>
</evidence>
<reference evidence="2 3" key="1">
    <citation type="submission" date="2016-06" db="EMBL/GenBank/DDBJ databases">
        <title>Evolution of pathogenesis and genome organization in the Tremellales.</title>
        <authorList>
            <person name="Cuomo C."/>
            <person name="Litvintseva A."/>
            <person name="Heitman J."/>
            <person name="Chen Y."/>
            <person name="Sun S."/>
            <person name="Springer D."/>
            <person name="Dromer F."/>
            <person name="Young S."/>
            <person name="Zeng Q."/>
            <person name="Chapman S."/>
            <person name="Gujja S."/>
            <person name="Saif S."/>
            <person name="Birren B."/>
        </authorList>
    </citation>
    <scope>NUCLEOTIDE SEQUENCE [LARGE SCALE GENOMIC DNA]</scope>
    <source>
        <strain evidence="2 3">CBS 6273</strain>
    </source>
</reference>
<dbReference type="EMBL" id="MEKH01000012">
    <property type="protein sequence ID" value="ODN98975.1"/>
    <property type="molecule type" value="Genomic_DNA"/>
</dbReference>
<evidence type="ECO:0000313" key="2">
    <source>
        <dbReference type="EMBL" id="ODN98975.1"/>
    </source>
</evidence>
<dbReference type="AlphaFoldDB" id="A0A1E3JE78"/>
<feature type="region of interest" description="Disordered" evidence="1">
    <location>
        <begin position="264"/>
        <end position="287"/>
    </location>
</feature>
<name>A0A1E3JE78_9TREE</name>
<gene>
    <name evidence="2" type="ORF">I350_07124</name>
</gene>